<dbReference type="NCBIfam" id="TIGR00229">
    <property type="entry name" value="sensory_box"/>
    <property type="match status" value="1"/>
</dbReference>
<name>A0ABW5ZBR0_9FLAO</name>
<keyword evidence="3" id="KW-1185">Reference proteome</keyword>
<dbReference type="InterPro" id="IPR000014">
    <property type="entry name" value="PAS"/>
</dbReference>
<feature type="domain" description="PAS" evidence="1">
    <location>
        <begin position="59"/>
        <end position="114"/>
    </location>
</feature>
<sequence>MTEAHANAIFKFHQKLKIINTPLVCWDIFSIQQMEYNEFSSVQKTWKEKEDYFKENDVLIVTNTRFEIVYASKNMHEMNGYYPKDVLGKSPKMFQGPLTSAKALDNIRIAVKNQLPFKEIVTNYKKDGSLYECEIKAVPKFDAKGNLVSYIAFERLAS</sequence>
<accession>A0ABW5ZBR0</accession>
<dbReference type="Proteomes" id="UP001597549">
    <property type="component" value="Unassembled WGS sequence"/>
</dbReference>
<gene>
    <name evidence="2" type="ORF">ACFSX9_15940</name>
</gene>
<proteinExistence type="predicted"/>
<evidence type="ECO:0000313" key="3">
    <source>
        <dbReference type="Proteomes" id="UP001597549"/>
    </source>
</evidence>
<comment type="caution">
    <text evidence="2">The sequence shown here is derived from an EMBL/GenBank/DDBJ whole genome shotgun (WGS) entry which is preliminary data.</text>
</comment>
<dbReference type="CDD" id="cd00130">
    <property type="entry name" value="PAS"/>
    <property type="match status" value="1"/>
</dbReference>
<dbReference type="SUPFAM" id="SSF55785">
    <property type="entry name" value="PYP-like sensor domain (PAS domain)"/>
    <property type="match status" value="1"/>
</dbReference>
<evidence type="ECO:0000313" key="2">
    <source>
        <dbReference type="EMBL" id="MFD2910222.1"/>
    </source>
</evidence>
<evidence type="ECO:0000259" key="1">
    <source>
        <dbReference type="PROSITE" id="PS50112"/>
    </source>
</evidence>
<dbReference type="Pfam" id="PF13426">
    <property type="entry name" value="PAS_9"/>
    <property type="match status" value="1"/>
</dbReference>
<dbReference type="Gene3D" id="3.30.450.20">
    <property type="entry name" value="PAS domain"/>
    <property type="match status" value="1"/>
</dbReference>
<dbReference type="RefSeq" id="WP_379809503.1">
    <property type="nucleotide sequence ID" value="NZ_JBHUOL010000025.1"/>
</dbReference>
<protein>
    <submittedName>
        <fullName evidence="2">PAS domain-containing protein</fullName>
    </submittedName>
</protein>
<dbReference type="InterPro" id="IPR035965">
    <property type="entry name" value="PAS-like_dom_sf"/>
</dbReference>
<dbReference type="EMBL" id="JBHUOL010000025">
    <property type="protein sequence ID" value="MFD2910222.1"/>
    <property type="molecule type" value="Genomic_DNA"/>
</dbReference>
<dbReference type="PROSITE" id="PS50112">
    <property type="entry name" value="PAS"/>
    <property type="match status" value="1"/>
</dbReference>
<organism evidence="2 3">
    <name type="scientific">Flavobacterium ardleyense</name>
    <dbReference type="NCBI Taxonomy" id="2038737"/>
    <lineage>
        <taxon>Bacteria</taxon>
        <taxon>Pseudomonadati</taxon>
        <taxon>Bacteroidota</taxon>
        <taxon>Flavobacteriia</taxon>
        <taxon>Flavobacteriales</taxon>
        <taxon>Flavobacteriaceae</taxon>
        <taxon>Flavobacterium</taxon>
    </lineage>
</organism>
<reference evidence="3" key="1">
    <citation type="journal article" date="2019" name="Int. J. Syst. Evol. Microbiol.">
        <title>The Global Catalogue of Microorganisms (GCM) 10K type strain sequencing project: providing services to taxonomists for standard genome sequencing and annotation.</title>
        <authorList>
            <consortium name="The Broad Institute Genomics Platform"/>
            <consortium name="The Broad Institute Genome Sequencing Center for Infectious Disease"/>
            <person name="Wu L."/>
            <person name="Ma J."/>
        </authorList>
    </citation>
    <scope>NUCLEOTIDE SEQUENCE [LARGE SCALE GENOMIC DNA]</scope>
    <source>
        <strain evidence="3">KCTC 52644</strain>
    </source>
</reference>